<feature type="domain" description="NF-X1-type" evidence="5">
    <location>
        <begin position="291"/>
        <end position="312"/>
    </location>
</feature>
<dbReference type="InterPro" id="IPR041679">
    <property type="entry name" value="DNA2/NAM7-like_C"/>
</dbReference>
<dbReference type="InterPro" id="IPR041677">
    <property type="entry name" value="DNA2/NAM7_AAA_11"/>
</dbReference>
<evidence type="ECO:0000256" key="2">
    <source>
        <dbReference type="ARBA" id="ARBA00022737"/>
    </source>
</evidence>
<dbReference type="InterPro" id="IPR047187">
    <property type="entry name" value="SF1_C_Upf1"/>
</dbReference>
<reference evidence="6 7" key="1">
    <citation type="submission" date="2018-11" db="EMBL/GenBank/DDBJ databases">
        <authorList>
            <consortium name="Pathogen Informatics"/>
        </authorList>
    </citation>
    <scope>NUCLEOTIDE SEQUENCE [LARGE SCALE GENOMIC DNA]</scope>
</reference>
<dbReference type="SMART" id="SM00438">
    <property type="entry name" value="ZnF_NFX"/>
    <property type="match status" value="3"/>
</dbReference>
<dbReference type="AlphaFoldDB" id="A0A3P7YQ35"/>
<evidence type="ECO:0000313" key="8">
    <source>
        <dbReference type="WBParaSite" id="HPBE_0001196601-mRNA-1"/>
    </source>
</evidence>
<dbReference type="WBParaSite" id="HPBE_0001196601-mRNA-1">
    <property type="protein sequence ID" value="HPBE_0001196601-mRNA-1"/>
    <property type="gene ID" value="HPBE_0001196601"/>
</dbReference>
<dbReference type="PANTHER" id="PTHR10887:SF341">
    <property type="entry name" value="NFX1-TYPE ZINC FINGER-CONTAINING PROTEIN 1"/>
    <property type="match status" value="1"/>
</dbReference>
<evidence type="ECO:0000259" key="5">
    <source>
        <dbReference type="SMART" id="SM00438"/>
    </source>
</evidence>
<evidence type="ECO:0000256" key="1">
    <source>
        <dbReference type="ARBA" id="ARBA00022723"/>
    </source>
</evidence>
<feature type="domain" description="NF-X1-type" evidence="5">
    <location>
        <begin position="472"/>
        <end position="490"/>
    </location>
</feature>
<keyword evidence="2" id="KW-0677">Repeat</keyword>
<evidence type="ECO:0000256" key="4">
    <source>
        <dbReference type="ARBA" id="ARBA00022833"/>
    </source>
</evidence>
<reference evidence="8" key="2">
    <citation type="submission" date="2019-09" db="UniProtKB">
        <authorList>
            <consortium name="WormBaseParasite"/>
        </authorList>
    </citation>
    <scope>IDENTIFICATION</scope>
</reference>
<dbReference type="Gene3D" id="3.40.50.300">
    <property type="entry name" value="P-loop containing nucleotide triphosphate hydrolases"/>
    <property type="match status" value="1"/>
</dbReference>
<dbReference type="InterPro" id="IPR045055">
    <property type="entry name" value="DNA2/NAM7-like"/>
</dbReference>
<name>A0A3P7YQ35_HELPZ</name>
<dbReference type="CDD" id="cd18808">
    <property type="entry name" value="SF1_C_Upf1"/>
    <property type="match status" value="1"/>
</dbReference>
<feature type="domain" description="NF-X1-type" evidence="5">
    <location>
        <begin position="403"/>
        <end position="421"/>
    </location>
</feature>
<keyword evidence="3" id="KW-0863">Zinc-finger</keyword>
<dbReference type="GO" id="GO:0008270">
    <property type="term" value="F:zinc ion binding"/>
    <property type="evidence" value="ECO:0007669"/>
    <property type="project" value="UniProtKB-KW"/>
</dbReference>
<organism evidence="6">
    <name type="scientific">Heligmosomoides polygyrus</name>
    <name type="common">Parasitic roundworm</name>
    <dbReference type="NCBI Taxonomy" id="6339"/>
    <lineage>
        <taxon>Eukaryota</taxon>
        <taxon>Metazoa</taxon>
        <taxon>Ecdysozoa</taxon>
        <taxon>Nematoda</taxon>
        <taxon>Chromadorea</taxon>
        <taxon>Rhabditida</taxon>
        <taxon>Rhabditina</taxon>
        <taxon>Rhabditomorpha</taxon>
        <taxon>Strongyloidea</taxon>
        <taxon>Heligmosomidae</taxon>
        <taxon>Heligmosomoides</taxon>
    </lineage>
</organism>
<evidence type="ECO:0000313" key="6">
    <source>
        <dbReference type="EMBL" id="VDO90456.1"/>
    </source>
</evidence>
<dbReference type="OrthoDB" id="2423195at2759"/>
<dbReference type="GO" id="GO:0004386">
    <property type="term" value="F:helicase activity"/>
    <property type="evidence" value="ECO:0007669"/>
    <property type="project" value="InterPro"/>
</dbReference>
<dbReference type="EMBL" id="UZAH01027303">
    <property type="protein sequence ID" value="VDO90456.1"/>
    <property type="molecule type" value="Genomic_DNA"/>
</dbReference>
<protein>
    <submittedName>
        <fullName evidence="8">NFX1-type zinc finger-containing protein 1</fullName>
    </submittedName>
</protein>
<dbReference type="Proteomes" id="UP000050761">
    <property type="component" value="Unassembled WGS sequence"/>
</dbReference>
<dbReference type="InterPro" id="IPR000967">
    <property type="entry name" value="Znf_NFX1"/>
</dbReference>
<accession>A0A3P7YQ35</accession>
<keyword evidence="4" id="KW-0862">Zinc</keyword>
<dbReference type="Pfam" id="PF13086">
    <property type="entry name" value="AAA_11"/>
    <property type="match status" value="1"/>
</dbReference>
<evidence type="ECO:0000313" key="7">
    <source>
        <dbReference type="Proteomes" id="UP000050761"/>
    </source>
</evidence>
<keyword evidence="7" id="KW-1185">Reference proteome</keyword>
<dbReference type="SUPFAM" id="SSF52540">
    <property type="entry name" value="P-loop containing nucleoside triphosphate hydrolases"/>
    <property type="match status" value="1"/>
</dbReference>
<dbReference type="InterPro" id="IPR027417">
    <property type="entry name" value="P-loop_NTPase"/>
</dbReference>
<sequence length="538" mass="61053">MQKFHFVCEWQKSVRTKQHAEVLRRSLVVFATTTGAAKERELLERLRCPIVFVEEAALILEPHTLAALHPAVEHVVLIGDHQQLRPNVAMYTLAHEYHLDVSMFERLVRNGYPYSTLQVQHRMNKDIADNIVRPYFYPNCPFQITILTTYSAQTRAMKEAITEIFGQSPDGQPSIGVVNVDAFQGKENRIIILSLVRSMVDGIGFLSVKNRITVALTRARHGMYVVGNLVYLSDCSSFWRRMALDLFDKDFASSELPIRCQRHGNVQVSDEFAEKSPEGGCLNICDADLPCGHKCPRRCHPTDDHESFQCKQPCSRRCKNEQYRHPCRRACYEVHNNCFFIVDVKLCDHLLYGPLINGQHELDCGECFHVVTARLLCGHSTNVTCAMVAKAVCHERCKNILGCGHQCRATCGKPCDTKCLEVISYTPLSLKKVIFQPVTVSNDVCNHTWEVPCSEADVSRQCPVRCPEILPCGHNCAELCGQPCTFDCKEVSKTLEFFSRLVLVDYFNSFEIKLNIFKIKASVLYIKQVTLREGRILA</sequence>
<dbReference type="PANTHER" id="PTHR10887">
    <property type="entry name" value="DNA2/NAM7 HELICASE FAMILY"/>
    <property type="match status" value="1"/>
</dbReference>
<proteinExistence type="predicted"/>
<dbReference type="Pfam" id="PF13087">
    <property type="entry name" value="AAA_12"/>
    <property type="match status" value="1"/>
</dbReference>
<evidence type="ECO:0000256" key="3">
    <source>
        <dbReference type="ARBA" id="ARBA00022771"/>
    </source>
</evidence>
<dbReference type="GO" id="GO:0031380">
    <property type="term" value="C:nuclear RNA-directed RNA polymerase complex"/>
    <property type="evidence" value="ECO:0007669"/>
    <property type="project" value="TreeGrafter"/>
</dbReference>
<dbReference type="GO" id="GO:0031048">
    <property type="term" value="P:regulatory ncRNA-mediated heterochromatin formation"/>
    <property type="evidence" value="ECO:0007669"/>
    <property type="project" value="TreeGrafter"/>
</dbReference>
<gene>
    <name evidence="6" type="ORF">HPBE_LOCUS11967</name>
</gene>
<keyword evidence="1" id="KW-0479">Metal-binding</keyword>